<evidence type="ECO:0000256" key="1">
    <source>
        <dbReference type="ARBA" id="ARBA00022475"/>
    </source>
</evidence>
<feature type="transmembrane region" description="Helical" evidence="5">
    <location>
        <begin position="41"/>
        <end position="61"/>
    </location>
</feature>
<keyword evidence="4 5" id="KW-0472">Membrane</keyword>
<dbReference type="EMBL" id="JAFMPP010000001">
    <property type="protein sequence ID" value="MBO0661024.1"/>
    <property type="molecule type" value="Genomic_DNA"/>
</dbReference>
<dbReference type="Proteomes" id="UP000664122">
    <property type="component" value="Unassembled WGS sequence"/>
</dbReference>
<evidence type="ECO:0000313" key="7">
    <source>
        <dbReference type="Proteomes" id="UP000664122"/>
    </source>
</evidence>
<keyword evidence="3 5" id="KW-1133">Transmembrane helix</keyword>
<proteinExistence type="predicted"/>
<dbReference type="RefSeq" id="WP_207255672.1">
    <property type="nucleotide sequence ID" value="NZ_JAFMPP010000001.1"/>
</dbReference>
<keyword evidence="1" id="KW-1003">Cell membrane</keyword>
<evidence type="ECO:0000256" key="3">
    <source>
        <dbReference type="ARBA" id="ARBA00022989"/>
    </source>
</evidence>
<dbReference type="InterPro" id="IPR012451">
    <property type="entry name" value="DUF1656"/>
</dbReference>
<accession>A0A939JU39</accession>
<protein>
    <submittedName>
        <fullName evidence="6">DUF1656 domain-containing protein</fullName>
    </submittedName>
</protein>
<feature type="transmembrane region" description="Helical" evidence="5">
    <location>
        <begin position="6"/>
        <end position="29"/>
    </location>
</feature>
<evidence type="ECO:0000256" key="4">
    <source>
        <dbReference type="ARBA" id="ARBA00023136"/>
    </source>
</evidence>
<evidence type="ECO:0000313" key="6">
    <source>
        <dbReference type="EMBL" id="MBO0661024.1"/>
    </source>
</evidence>
<dbReference type="Pfam" id="PF07869">
    <property type="entry name" value="DUF1656"/>
    <property type="match status" value="1"/>
</dbReference>
<comment type="caution">
    <text evidence="6">The sequence shown here is derived from an EMBL/GenBank/DDBJ whole genome shotgun (WGS) entry which is preliminary data.</text>
</comment>
<evidence type="ECO:0000256" key="2">
    <source>
        <dbReference type="ARBA" id="ARBA00022692"/>
    </source>
</evidence>
<evidence type="ECO:0000256" key="5">
    <source>
        <dbReference type="SAM" id="Phobius"/>
    </source>
</evidence>
<name>A0A939JU39_9HYPH</name>
<sequence length="69" mass="7582">MTGDLPIFGIFVPKALLLALTSYGALLLCKKVLARLGVYHAVWHPALFDLSIYILIFSGSAKAAQWYLT</sequence>
<reference evidence="6" key="1">
    <citation type="submission" date="2021-03" db="EMBL/GenBank/DDBJ databases">
        <title>Whole genome sequence of Jiella sp. CQZ9-1.</title>
        <authorList>
            <person name="Tuo L."/>
        </authorList>
    </citation>
    <scope>NUCLEOTIDE SEQUENCE</scope>
    <source>
        <strain evidence="6">CQZ9-1</strain>
    </source>
</reference>
<keyword evidence="7" id="KW-1185">Reference proteome</keyword>
<dbReference type="AlphaFoldDB" id="A0A939JU39"/>
<organism evidence="6 7">
    <name type="scientific">Jiella flava</name>
    <dbReference type="NCBI Taxonomy" id="2816857"/>
    <lineage>
        <taxon>Bacteria</taxon>
        <taxon>Pseudomonadati</taxon>
        <taxon>Pseudomonadota</taxon>
        <taxon>Alphaproteobacteria</taxon>
        <taxon>Hyphomicrobiales</taxon>
        <taxon>Aurantimonadaceae</taxon>
        <taxon>Jiella</taxon>
    </lineage>
</organism>
<keyword evidence="2 5" id="KW-0812">Transmembrane</keyword>
<gene>
    <name evidence="6" type="ORF">J1C48_00420</name>
</gene>